<name>A0AAW1X597_RUBAR</name>
<comment type="caution">
    <text evidence="1">The sequence shown here is derived from an EMBL/GenBank/DDBJ whole genome shotgun (WGS) entry which is preliminary data.</text>
</comment>
<dbReference type="AlphaFoldDB" id="A0AAW1X597"/>
<dbReference type="EMBL" id="JBEDUW010000004">
    <property type="protein sequence ID" value="KAK9931521.1"/>
    <property type="molecule type" value="Genomic_DNA"/>
</dbReference>
<reference evidence="1 2" key="1">
    <citation type="journal article" date="2023" name="G3 (Bethesda)">
        <title>A chromosome-length genome assembly and annotation of blackberry (Rubus argutus, cv. 'Hillquist').</title>
        <authorList>
            <person name="Bruna T."/>
            <person name="Aryal R."/>
            <person name="Dudchenko O."/>
            <person name="Sargent D.J."/>
            <person name="Mead D."/>
            <person name="Buti M."/>
            <person name="Cavallini A."/>
            <person name="Hytonen T."/>
            <person name="Andres J."/>
            <person name="Pham M."/>
            <person name="Weisz D."/>
            <person name="Mascagni F."/>
            <person name="Usai G."/>
            <person name="Natali L."/>
            <person name="Bassil N."/>
            <person name="Fernandez G.E."/>
            <person name="Lomsadze A."/>
            <person name="Armour M."/>
            <person name="Olukolu B."/>
            <person name="Poorten T."/>
            <person name="Britton C."/>
            <person name="Davik J."/>
            <person name="Ashrafi H."/>
            <person name="Aiden E.L."/>
            <person name="Borodovsky M."/>
            <person name="Worthington M."/>
        </authorList>
    </citation>
    <scope>NUCLEOTIDE SEQUENCE [LARGE SCALE GENOMIC DNA]</scope>
    <source>
        <strain evidence="1">PI 553951</strain>
    </source>
</reference>
<organism evidence="1 2">
    <name type="scientific">Rubus argutus</name>
    <name type="common">Southern blackberry</name>
    <dbReference type="NCBI Taxonomy" id="59490"/>
    <lineage>
        <taxon>Eukaryota</taxon>
        <taxon>Viridiplantae</taxon>
        <taxon>Streptophyta</taxon>
        <taxon>Embryophyta</taxon>
        <taxon>Tracheophyta</taxon>
        <taxon>Spermatophyta</taxon>
        <taxon>Magnoliopsida</taxon>
        <taxon>eudicotyledons</taxon>
        <taxon>Gunneridae</taxon>
        <taxon>Pentapetalae</taxon>
        <taxon>rosids</taxon>
        <taxon>fabids</taxon>
        <taxon>Rosales</taxon>
        <taxon>Rosaceae</taxon>
        <taxon>Rosoideae</taxon>
        <taxon>Rosoideae incertae sedis</taxon>
        <taxon>Rubus</taxon>
    </lineage>
</organism>
<keyword evidence="2" id="KW-1185">Reference proteome</keyword>
<proteinExistence type="predicted"/>
<protein>
    <submittedName>
        <fullName evidence="1">Uncharacterized protein</fullName>
    </submittedName>
</protein>
<accession>A0AAW1X597</accession>
<evidence type="ECO:0000313" key="2">
    <source>
        <dbReference type="Proteomes" id="UP001457282"/>
    </source>
</evidence>
<evidence type="ECO:0000313" key="1">
    <source>
        <dbReference type="EMBL" id="KAK9931521.1"/>
    </source>
</evidence>
<sequence>MRAATTIENLKATLVEIRNGGNDGLMMDCGFGLLLVVMAAVKIDLRWWFGKTAEVSLQQREGGTSSWVDGGSDAFGGRIATRRRGVQRETRAWRRCGELVAVHGETSAVS</sequence>
<gene>
    <name evidence="1" type="ORF">M0R45_018795</name>
</gene>
<dbReference type="Proteomes" id="UP001457282">
    <property type="component" value="Unassembled WGS sequence"/>
</dbReference>